<dbReference type="GO" id="GO:0003676">
    <property type="term" value="F:nucleic acid binding"/>
    <property type="evidence" value="ECO:0007669"/>
    <property type="project" value="InterPro"/>
</dbReference>
<dbReference type="Gene3D" id="3.30.420.10">
    <property type="entry name" value="Ribonuclease H-like superfamily/Ribonuclease H"/>
    <property type="match status" value="1"/>
</dbReference>
<dbReference type="PANTHER" id="PTHR11439:SF495">
    <property type="entry name" value="REVERSE TRANSCRIPTASE, RNA-DEPENDENT DNA POLYMERASE-RELATED"/>
    <property type="match status" value="1"/>
</dbReference>
<proteinExistence type="predicted"/>
<sequence>MYSFDLQNVVPSGYLTCLFAKASIEESNLWHMRLGYVNFKTMNKLVKGNLVSGLPLKIFNNDHSCVVCQKGKQHKATYKAKLVSSISQPLQMLHMDLFGPTSVMSINHEKYCLVVTDDFSRFSWVFFLATKDETSTQDNVDAGKAMSDQHYIVLPLWSSISFTYKSSDDKPADYKPNDHTRSKTIEESVNKDDQAYRDELDRLMSQEKEASDAVDALRKEFEKGCMDQRRVTKAGSINNFNTVSNLVNAASTSGTLSAGGPSSPHPDAFIHTNTLLLVDQHDSQIPDLEDTAKLQKDDFNNMKSFTIVSPIPTHKVHIDHPKDQILGDPKSAVQTKEMMEPKKVSQALDDESWVEAMQEYTFLYGTIEEEAYVCQPLSFIDPWFPNKVYKVEKTLYGLHLAPRAWYETLSSFLLQNGYRSGTINKTLFIKKDKDDIMLVQVYVDDIIFGSTKKSLCDEFEALMHKRFQISSMRELTFFLRLQVKQSEEGIFISKDKYVAEILKKFYFSFVKIASTPIETQKPLVKDEVAADVDVYLYRSMIGTLLYLTASRQDIMFAVYACSRFRVTPKLTHLRDVKRIFRYLKGEPKLGLWYPKDSPFDLEAYSDSHYPGANLDRKSITRGCQFLGRRLIS</sequence>
<dbReference type="Pfam" id="PF07727">
    <property type="entry name" value="RVT_2"/>
    <property type="match status" value="1"/>
</dbReference>
<dbReference type="InterPro" id="IPR025724">
    <property type="entry name" value="GAG-pre-integrase_dom"/>
</dbReference>
<dbReference type="SUPFAM" id="SSF53098">
    <property type="entry name" value="Ribonuclease H-like"/>
    <property type="match status" value="1"/>
</dbReference>
<feature type="domain" description="GAG-pre-integrase" evidence="2">
    <location>
        <begin position="1"/>
        <end position="73"/>
    </location>
</feature>
<dbReference type="AlphaFoldDB" id="A0A6L2J9C5"/>
<evidence type="ECO:0000313" key="3">
    <source>
        <dbReference type="EMBL" id="GEU33147.1"/>
    </source>
</evidence>
<accession>A0A6L2J9C5</accession>
<dbReference type="InterPro" id="IPR036397">
    <property type="entry name" value="RNaseH_sf"/>
</dbReference>
<protein>
    <submittedName>
        <fullName evidence="3">Uncharacterized mitochondrial protein AtMg00810-like</fullName>
    </submittedName>
</protein>
<evidence type="ECO:0000259" key="2">
    <source>
        <dbReference type="Pfam" id="PF13976"/>
    </source>
</evidence>
<organism evidence="3">
    <name type="scientific">Tanacetum cinerariifolium</name>
    <name type="common">Dalmatian daisy</name>
    <name type="synonym">Chrysanthemum cinerariifolium</name>
    <dbReference type="NCBI Taxonomy" id="118510"/>
    <lineage>
        <taxon>Eukaryota</taxon>
        <taxon>Viridiplantae</taxon>
        <taxon>Streptophyta</taxon>
        <taxon>Embryophyta</taxon>
        <taxon>Tracheophyta</taxon>
        <taxon>Spermatophyta</taxon>
        <taxon>Magnoliopsida</taxon>
        <taxon>eudicotyledons</taxon>
        <taxon>Gunneridae</taxon>
        <taxon>Pentapetalae</taxon>
        <taxon>asterids</taxon>
        <taxon>campanulids</taxon>
        <taxon>Asterales</taxon>
        <taxon>Asteraceae</taxon>
        <taxon>Asteroideae</taxon>
        <taxon>Anthemideae</taxon>
        <taxon>Anthemidinae</taxon>
        <taxon>Tanacetum</taxon>
    </lineage>
</organism>
<dbReference type="InterPro" id="IPR043502">
    <property type="entry name" value="DNA/RNA_pol_sf"/>
</dbReference>
<dbReference type="InterPro" id="IPR013103">
    <property type="entry name" value="RVT_2"/>
</dbReference>
<dbReference type="EMBL" id="BKCJ010000431">
    <property type="protein sequence ID" value="GEU33147.1"/>
    <property type="molecule type" value="Genomic_DNA"/>
</dbReference>
<reference evidence="3" key="1">
    <citation type="journal article" date="2019" name="Sci. Rep.">
        <title>Draft genome of Tanacetum cinerariifolium, the natural source of mosquito coil.</title>
        <authorList>
            <person name="Yamashiro T."/>
            <person name="Shiraishi A."/>
            <person name="Satake H."/>
            <person name="Nakayama K."/>
        </authorList>
    </citation>
    <scope>NUCLEOTIDE SEQUENCE</scope>
</reference>
<dbReference type="Pfam" id="PF13976">
    <property type="entry name" value="gag_pre-integrs"/>
    <property type="match status" value="1"/>
</dbReference>
<dbReference type="SUPFAM" id="SSF56672">
    <property type="entry name" value="DNA/RNA polymerases"/>
    <property type="match status" value="1"/>
</dbReference>
<dbReference type="InterPro" id="IPR012337">
    <property type="entry name" value="RNaseH-like_sf"/>
</dbReference>
<name>A0A6L2J9C5_TANCI</name>
<evidence type="ECO:0000259" key="1">
    <source>
        <dbReference type="Pfam" id="PF07727"/>
    </source>
</evidence>
<comment type="caution">
    <text evidence="3">The sequence shown here is derived from an EMBL/GenBank/DDBJ whole genome shotgun (WGS) entry which is preliminary data.</text>
</comment>
<gene>
    <name evidence="3" type="ORF">Tci_005125</name>
</gene>
<dbReference type="PANTHER" id="PTHR11439">
    <property type="entry name" value="GAG-POL-RELATED RETROTRANSPOSON"/>
    <property type="match status" value="1"/>
</dbReference>
<feature type="domain" description="Reverse transcriptase Ty1/copia-type" evidence="1">
    <location>
        <begin position="359"/>
        <end position="518"/>
    </location>
</feature>